<sequence>MKKKTTEPKVFASESVLREKREEIKEMEAALSGGRADRDIIHRNDKIQEPDLLKHEINKRKRFIQENTPKKLTGVDANKAYKRVKEIAEQLREKMPNAKLFNQRYPSSSDRASKTQDFERAVQQQMEFQKPETQRMVAEYRHLVAKLDPANSSMRNIEALRRAR</sequence>
<proteinExistence type="predicted"/>
<gene>
    <name evidence="3" type="ORF">MM415A00275_0013</name>
    <name evidence="2" type="ORF">MM415B00324_0037</name>
</gene>
<feature type="region of interest" description="Disordered" evidence="1">
    <location>
        <begin position="95"/>
        <end position="132"/>
    </location>
</feature>
<protein>
    <submittedName>
        <fullName evidence="2">Uncharacterized protein</fullName>
    </submittedName>
</protein>
<dbReference type="EMBL" id="MT141562">
    <property type="protein sequence ID" value="QJA43207.1"/>
    <property type="molecule type" value="Genomic_DNA"/>
</dbReference>
<accession>A0A6H1Z744</accession>
<dbReference type="AlphaFoldDB" id="A0A6H1Z744"/>
<organism evidence="2">
    <name type="scientific">viral metagenome</name>
    <dbReference type="NCBI Taxonomy" id="1070528"/>
    <lineage>
        <taxon>unclassified sequences</taxon>
        <taxon>metagenomes</taxon>
        <taxon>organismal metagenomes</taxon>
    </lineage>
</organism>
<evidence type="ECO:0000313" key="2">
    <source>
        <dbReference type="EMBL" id="QJA43207.1"/>
    </source>
</evidence>
<name>A0A6H1Z744_9ZZZZ</name>
<feature type="compositionally biased region" description="Basic and acidic residues" evidence="1">
    <location>
        <begin position="111"/>
        <end position="120"/>
    </location>
</feature>
<evidence type="ECO:0000313" key="3">
    <source>
        <dbReference type="EMBL" id="QJA83508.1"/>
    </source>
</evidence>
<dbReference type="EMBL" id="MT142512">
    <property type="protein sequence ID" value="QJA83508.1"/>
    <property type="molecule type" value="Genomic_DNA"/>
</dbReference>
<reference evidence="2" key="1">
    <citation type="submission" date="2020-03" db="EMBL/GenBank/DDBJ databases">
        <title>The deep terrestrial virosphere.</title>
        <authorList>
            <person name="Holmfeldt K."/>
            <person name="Nilsson E."/>
            <person name="Simone D."/>
            <person name="Lopez-Fernandez M."/>
            <person name="Wu X."/>
            <person name="de Brujin I."/>
            <person name="Lundin D."/>
            <person name="Andersson A."/>
            <person name="Bertilsson S."/>
            <person name="Dopson M."/>
        </authorList>
    </citation>
    <scope>NUCLEOTIDE SEQUENCE</scope>
    <source>
        <strain evidence="3">MM415A00275</strain>
        <strain evidence="2">MM415B00324</strain>
    </source>
</reference>
<evidence type="ECO:0000256" key="1">
    <source>
        <dbReference type="SAM" id="MobiDB-lite"/>
    </source>
</evidence>